<name>A0A1L5PHR4_RHIET</name>
<evidence type="ECO:0000313" key="1">
    <source>
        <dbReference type="EMBL" id="APO79693.1"/>
    </source>
</evidence>
<geneLocation type="plasmid" evidence="2">
    <name>prsp8c3c</name>
</geneLocation>
<dbReference type="Gene3D" id="3.40.1190.30">
    <property type="match status" value="1"/>
</dbReference>
<reference evidence="1 2" key="1">
    <citation type="submission" date="2016-09" db="EMBL/GenBank/DDBJ databases">
        <title>The complete genome sequences of Rhizobium gallicum, symbiovars gallicum and phaseoli, symbionts associated to common bean (Phaseolus vulgaris).</title>
        <authorList>
            <person name="Bustos P."/>
            <person name="Santamaria R.I."/>
            <person name="Perez-Carrascal O.M."/>
            <person name="Juarez S."/>
            <person name="Lozano L."/>
            <person name="Martinez-Flores I."/>
            <person name="Martinez-Romero E."/>
            <person name="Cevallos M."/>
            <person name="Romero D."/>
            <person name="Davila G."/>
            <person name="Gonzalez V."/>
        </authorList>
    </citation>
    <scope>NUCLEOTIDE SEQUENCE [LARGE SCALE GENOMIC DNA]</scope>
    <source>
        <strain evidence="1 2">8C-3</strain>
        <plasmid evidence="2">Plasmid prsp8c3c</plasmid>
    </source>
</reference>
<organism evidence="1 2">
    <name type="scientific">Rhizobium etli 8C-3</name>
    <dbReference type="NCBI Taxonomy" id="538025"/>
    <lineage>
        <taxon>Bacteria</taxon>
        <taxon>Pseudomonadati</taxon>
        <taxon>Pseudomonadota</taxon>
        <taxon>Alphaproteobacteria</taxon>
        <taxon>Hyphomicrobiales</taxon>
        <taxon>Rhizobiaceae</taxon>
        <taxon>Rhizobium/Agrobacterium group</taxon>
        <taxon>Rhizobium</taxon>
    </lineage>
</organism>
<dbReference type="Proteomes" id="UP000185109">
    <property type="component" value="Plasmid pRsp8C3c"/>
</dbReference>
<sequence length="81" mass="9302">MRTAAPHCLAVITRVGNEDIGRFIREQLVREGVSMRGVTPPDPEGLTAWSSLERWGKPFDLEELIRKSLPREEVRQAFREI</sequence>
<gene>
    <name evidence="1" type="ORF">AM571_PC01963</name>
</gene>
<dbReference type="EMBL" id="CP017244">
    <property type="protein sequence ID" value="APO79693.1"/>
    <property type="molecule type" value="Genomic_DNA"/>
</dbReference>
<protein>
    <submittedName>
        <fullName evidence="1">Uncharacterized protein</fullName>
    </submittedName>
</protein>
<evidence type="ECO:0000313" key="2">
    <source>
        <dbReference type="Proteomes" id="UP000185109"/>
    </source>
</evidence>
<accession>A0A1L5PHR4</accession>
<keyword evidence="1" id="KW-0614">Plasmid</keyword>
<proteinExistence type="predicted"/>
<dbReference type="AlphaFoldDB" id="A0A1L5PHR4"/>